<evidence type="ECO:0000313" key="1">
    <source>
        <dbReference type="EMBL" id="VDN34829.1"/>
    </source>
</evidence>
<name>A0A183EG02_9BILA</name>
<evidence type="ECO:0000313" key="2">
    <source>
        <dbReference type="Proteomes" id="UP000271098"/>
    </source>
</evidence>
<reference evidence="3" key="1">
    <citation type="submission" date="2016-06" db="UniProtKB">
        <authorList>
            <consortium name="WormBaseParasite"/>
        </authorList>
    </citation>
    <scope>IDENTIFICATION</scope>
</reference>
<organism evidence="3">
    <name type="scientific">Gongylonema pulchrum</name>
    <dbReference type="NCBI Taxonomy" id="637853"/>
    <lineage>
        <taxon>Eukaryota</taxon>
        <taxon>Metazoa</taxon>
        <taxon>Ecdysozoa</taxon>
        <taxon>Nematoda</taxon>
        <taxon>Chromadorea</taxon>
        <taxon>Rhabditida</taxon>
        <taxon>Spirurina</taxon>
        <taxon>Spiruromorpha</taxon>
        <taxon>Spiruroidea</taxon>
        <taxon>Gongylonematidae</taxon>
        <taxon>Gongylonema</taxon>
    </lineage>
</organism>
<dbReference type="Proteomes" id="UP000271098">
    <property type="component" value="Unassembled WGS sequence"/>
</dbReference>
<keyword evidence="2" id="KW-1185">Reference proteome</keyword>
<gene>
    <name evidence="1" type="ORF">GPUH_LOCUS19893</name>
</gene>
<sequence>MIKQQIKDLILDKVVVSALTQVTSVVFDSLDDIEIKKKWQEIVNYLRGRITAEELGKRFWRKYVPEVKRVGPGEYEFEVTVPHGATSLKQLLSDLHPQRFLALKSAVAESLGLSEEEKVVARNMYLCLI</sequence>
<dbReference type="OrthoDB" id="9030481at2759"/>
<proteinExistence type="predicted"/>
<dbReference type="AlphaFoldDB" id="A0A183EG02"/>
<evidence type="ECO:0000313" key="3">
    <source>
        <dbReference type="WBParaSite" id="GPUH_0001991801-mRNA-1"/>
    </source>
</evidence>
<dbReference type="EMBL" id="UYRT01089364">
    <property type="protein sequence ID" value="VDN34829.1"/>
    <property type="molecule type" value="Genomic_DNA"/>
</dbReference>
<dbReference type="WBParaSite" id="GPUH_0001991801-mRNA-1">
    <property type="protein sequence ID" value="GPUH_0001991801-mRNA-1"/>
    <property type="gene ID" value="GPUH_0001991801"/>
</dbReference>
<accession>A0A183EG02</accession>
<reference evidence="1 2" key="2">
    <citation type="submission" date="2018-11" db="EMBL/GenBank/DDBJ databases">
        <authorList>
            <consortium name="Pathogen Informatics"/>
        </authorList>
    </citation>
    <scope>NUCLEOTIDE SEQUENCE [LARGE SCALE GENOMIC DNA]</scope>
</reference>
<protein>
    <submittedName>
        <fullName evidence="3">Mutator family transposase</fullName>
    </submittedName>
</protein>